<protein>
    <submittedName>
        <fullName evidence="1">Uncharacterized protein</fullName>
    </submittedName>
</protein>
<accession>A0AAX2ED76</accession>
<evidence type="ECO:0000313" key="2">
    <source>
        <dbReference type="Proteomes" id="UP000199735"/>
    </source>
</evidence>
<sequence>MEEILQLIGGTTIAIALITFLGKQGIQAYINLLTQKSLSNYKNELNKMARETEHDLQRKIHDFGLYSSKRHEKYSEIYRLLQVAHSSVVKATDVVNINDYLKERDQNVLSLVSYMLKYDMAEGDIDKLAELDLDFRTKKTTAYSLVLKKYRDIAINSLRDAENYITQNELYFSSEVADLSRKFFSITNSIFREEDFDETYVDIVHQNLRRQMKREMAIGYYQET</sequence>
<gene>
    <name evidence="1" type="ORF">SAMN04489762_1057</name>
</gene>
<dbReference type="EMBL" id="FOCD01000001">
    <property type="protein sequence ID" value="SEM79576.1"/>
    <property type="molecule type" value="Genomic_DNA"/>
</dbReference>
<reference evidence="1 2" key="1">
    <citation type="submission" date="2016-10" db="EMBL/GenBank/DDBJ databases">
        <authorList>
            <person name="Varghese N."/>
            <person name="Submissions S."/>
        </authorList>
    </citation>
    <scope>NUCLEOTIDE SEQUENCE [LARGE SCALE GENOMIC DNA]</scope>
    <source>
        <strain evidence="1 2">DSM 21619</strain>
    </source>
</reference>
<organism evidence="1 2">
    <name type="scientific">Terribacillus saccharophilus</name>
    <dbReference type="NCBI Taxonomy" id="361277"/>
    <lineage>
        <taxon>Bacteria</taxon>
        <taxon>Bacillati</taxon>
        <taxon>Bacillota</taxon>
        <taxon>Bacilli</taxon>
        <taxon>Bacillales</taxon>
        <taxon>Bacillaceae</taxon>
        <taxon>Terribacillus</taxon>
    </lineage>
</organism>
<comment type="caution">
    <text evidence="1">The sequence shown here is derived from an EMBL/GenBank/DDBJ whole genome shotgun (WGS) entry which is preliminary data.</text>
</comment>
<dbReference type="RefSeq" id="WP_093879936.1">
    <property type="nucleotide sequence ID" value="NZ_FOCD01000001.1"/>
</dbReference>
<dbReference type="AlphaFoldDB" id="A0AAX2ED76"/>
<proteinExistence type="predicted"/>
<dbReference type="Proteomes" id="UP000199735">
    <property type="component" value="Unassembled WGS sequence"/>
</dbReference>
<evidence type="ECO:0000313" key="1">
    <source>
        <dbReference type="EMBL" id="SEM79576.1"/>
    </source>
</evidence>
<name>A0AAX2ED76_9BACI</name>